<name>A0A0S3R6W0_PHAAN</name>
<proteinExistence type="predicted"/>
<dbReference type="Proteomes" id="UP000291084">
    <property type="component" value="Chromosome 1"/>
</dbReference>
<evidence type="ECO:0000313" key="2">
    <source>
        <dbReference type="EMBL" id="BAT76175.1"/>
    </source>
</evidence>
<evidence type="ECO:0000313" key="3">
    <source>
        <dbReference type="Proteomes" id="UP000291084"/>
    </source>
</evidence>
<dbReference type="AlphaFoldDB" id="A0A0S3R6W0"/>
<gene>
    <name evidence="2" type="primary">Vigan.01G414200</name>
    <name evidence="2" type="ORF">VIGAN_01414200</name>
</gene>
<feature type="region of interest" description="Disordered" evidence="1">
    <location>
        <begin position="55"/>
        <end position="75"/>
    </location>
</feature>
<evidence type="ECO:0000256" key="1">
    <source>
        <dbReference type="SAM" id="MobiDB-lite"/>
    </source>
</evidence>
<sequence>MKKSSMKTAPNGSMPPMRIEHIEFMYQGCTGICLAILFVFTGSSIGGFLLNPTKPPTNTSGNEMPNHNKRRANIV</sequence>
<keyword evidence="3" id="KW-1185">Reference proteome</keyword>
<organism evidence="2 3">
    <name type="scientific">Vigna angularis var. angularis</name>
    <dbReference type="NCBI Taxonomy" id="157739"/>
    <lineage>
        <taxon>Eukaryota</taxon>
        <taxon>Viridiplantae</taxon>
        <taxon>Streptophyta</taxon>
        <taxon>Embryophyta</taxon>
        <taxon>Tracheophyta</taxon>
        <taxon>Spermatophyta</taxon>
        <taxon>Magnoliopsida</taxon>
        <taxon>eudicotyledons</taxon>
        <taxon>Gunneridae</taxon>
        <taxon>Pentapetalae</taxon>
        <taxon>rosids</taxon>
        <taxon>fabids</taxon>
        <taxon>Fabales</taxon>
        <taxon>Fabaceae</taxon>
        <taxon>Papilionoideae</taxon>
        <taxon>50 kb inversion clade</taxon>
        <taxon>NPAAA clade</taxon>
        <taxon>indigoferoid/millettioid clade</taxon>
        <taxon>Phaseoleae</taxon>
        <taxon>Vigna</taxon>
    </lineage>
</organism>
<dbReference type="EMBL" id="AP015034">
    <property type="protein sequence ID" value="BAT76175.1"/>
    <property type="molecule type" value="Genomic_DNA"/>
</dbReference>
<feature type="compositionally biased region" description="Polar residues" evidence="1">
    <location>
        <begin position="56"/>
        <end position="65"/>
    </location>
</feature>
<reference evidence="2 3" key="1">
    <citation type="journal article" date="2015" name="Sci. Rep.">
        <title>The power of single molecule real-time sequencing technology in the de novo assembly of a eukaryotic genome.</title>
        <authorList>
            <person name="Sakai H."/>
            <person name="Naito K."/>
            <person name="Ogiso-Tanaka E."/>
            <person name="Takahashi Y."/>
            <person name="Iseki K."/>
            <person name="Muto C."/>
            <person name="Satou K."/>
            <person name="Teruya K."/>
            <person name="Shiroma A."/>
            <person name="Shimoji M."/>
            <person name="Hirano T."/>
            <person name="Itoh T."/>
            <person name="Kaga A."/>
            <person name="Tomooka N."/>
        </authorList>
    </citation>
    <scope>NUCLEOTIDE SEQUENCE [LARGE SCALE GENOMIC DNA]</scope>
    <source>
        <strain evidence="3">cv. Shumari</strain>
    </source>
</reference>
<protein>
    <submittedName>
        <fullName evidence="2">Uncharacterized protein</fullName>
    </submittedName>
</protein>
<accession>A0A0S3R6W0</accession>